<sequence length="174" mass="19331">MSSPMFTVTAPPSTDIWRKPPNTNSFNAPTHALLPQGPVPLASFHRARVTFSGAWTTRYDQGGLLLHLTRAATRECHTSVQGSLLLIQIGTTIEVRREVDELGSSLWVYELVLGNSGDVLERHPLREVTWIFAEEEGWDIGLSAMAARPAKADDVVGPKELVVEFRNIEVYIHE</sequence>
<evidence type="ECO:0000313" key="1">
    <source>
        <dbReference type="EMBL" id="KAJ3842838.1"/>
    </source>
</evidence>
<dbReference type="AlphaFoldDB" id="A0AA38PH70"/>
<dbReference type="InterPro" id="IPR009784">
    <property type="entry name" value="DUF1349"/>
</dbReference>
<dbReference type="Proteomes" id="UP001163846">
    <property type="component" value="Unassembled WGS sequence"/>
</dbReference>
<reference evidence="1" key="1">
    <citation type="submission" date="2022-08" db="EMBL/GenBank/DDBJ databases">
        <authorList>
            <consortium name="DOE Joint Genome Institute"/>
            <person name="Min B."/>
            <person name="Riley R."/>
            <person name="Sierra-Patev S."/>
            <person name="Naranjo-Ortiz M."/>
            <person name="Looney B."/>
            <person name="Konkel Z."/>
            <person name="Slot J.C."/>
            <person name="Sakamoto Y."/>
            <person name="Steenwyk J.L."/>
            <person name="Rokas A."/>
            <person name="Carro J."/>
            <person name="Camarero S."/>
            <person name="Ferreira P."/>
            <person name="Molpeceres G."/>
            <person name="Ruiz-Duenas F.J."/>
            <person name="Serrano A."/>
            <person name="Henrissat B."/>
            <person name="Drula E."/>
            <person name="Hughes K.W."/>
            <person name="Mata J.L."/>
            <person name="Ishikawa N.K."/>
            <person name="Vargas-Isla R."/>
            <person name="Ushijima S."/>
            <person name="Smith C.A."/>
            <person name="Ahrendt S."/>
            <person name="Andreopoulos W."/>
            <person name="He G."/>
            <person name="Labutti K."/>
            <person name="Lipzen A."/>
            <person name="Ng V."/>
            <person name="Sandor L."/>
            <person name="Barry K."/>
            <person name="Martinez A.T."/>
            <person name="Xiao Y."/>
            <person name="Gibbons J.G."/>
            <person name="Terashima K."/>
            <person name="Hibbett D.S."/>
            <person name="Grigoriev I.V."/>
        </authorList>
    </citation>
    <scope>NUCLEOTIDE SEQUENCE</scope>
    <source>
        <strain evidence="1">TFB9207</strain>
    </source>
</reference>
<evidence type="ECO:0000313" key="2">
    <source>
        <dbReference type="Proteomes" id="UP001163846"/>
    </source>
</evidence>
<comment type="caution">
    <text evidence="1">The sequence shown here is derived from an EMBL/GenBank/DDBJ whole genome shotgun (WGS) entry which is preliminary data.</text>
</comment>
<dbReference type="EMBL" id="MU805993">
    <property type="protein sequence ID" value="KAJ3842838.1"/>
    <property type="molecule type" value="Genomic_DNA"/>
</dbReference>
<dbReference type="Gene3D" id="2.60.120.200">
    <property type="match status" value="1"/>
</dbReference>
<dbReference type="PANTHER" id="PTHR35332:SF2">
    <property type="entry name" value="REGULATION OF ENOLASE PROTEIN 1"/>
    <property type="match status" value="1"/>
</dbReference>
<keyword evidence="2" id="KW-1185">Reference proteome</keyword>
<proteinExistence type="predicted"/>
<name>A0AA38PH70_9AGAR</name>
<accession>A0AA38PH70</accession>
<dbReference type="PANTHER" id="PTHR35332">
    <property type="entry name" value="REGULATION OF ENOLASE PROTEIN 1"/>
    <property type="match status" value="1"/>
</dbReference>
<protein>
    <submittedName>
        <fullName evidence="1">Uncharacterized protein</fullName>
    </submittedName>
</protein>
<organism evidence="1 2">
    <name type="scientific">Lentinula raphanica</name>
    <dbReference type="NCBI Taxonomy" id="153919"/>
    <lineage>
        <taxon>Eukaryota</taxon>
        <taxon>Fungi</taxon>
        <taxon>Dikarya</taxon>
        <taxon>Basidiomycota</taxon>
        <taxon>Agaricomycotina</taxon>
        <taxon>Agaricomycetes</taxon>
        <taxon>Agaricomycetidae</taxon>
        <taxon>Agaricales</taxon>
        <taxon>Marasmiineae</taxon>
        <taxon>Omphalotaceae</taxon>
        <taxon>Lentinula</taxon>
    </lineage>
</organism>
<gene>
    <name evidence="1" type="ORF">F5878DRAFT_649847</name>
</gene>